<dbReference type="SUPFAM" id="SSF53098">
    <property type="entry name" value="Ribonuclease H-like"/>
    <property type="match status" value="1"/>
</dbReference>
<sequence length="228" mass="25898">MNDLGDEFVEGSSDDPKVVYLGFDMEWMVYQNKERVYRKTSLIQIAYKLDVFMLRLCMLPKKTDRDNHQLPTKLEQLLNCPQIFKIGKNVASDLRKLTKDCIIATNGAFELSKFCVDKGAIQSTATAATQRKYRAIAISASINLVRNEASPIPKRKGRTCITCKGLSCPGSVSYTRCTTRKRNTDQIEFTTNTTKNSNYKKSPKAQNNKNKVKSSKTTKNYITLLHIY</sequence>
<evidence type="ECO:0000313" key="4">
    <source>
        <dbReference type="Proteomes" id="UP000650833"/>
    </source>
</evidence>
<dbReference type="AlphaFoldDB" id="A0A8H7V306"/>
<protein>
    <recommendedName>
        <fullName evidence="2">3'-5' exonuclease domain-containing protein</fullName>
    </recommendedName>
</protein>
<dbReference type="OrthoDB" id="1920326at2759"/>
<dbReference type="Pfam" id="PF01612">
    <property type="entry name" value="DNA_pol_A_exo1"/>
    <property type="match status" value="1"/>
</dbReference>
<dbReference type="InterPro" id="IPR012337">
    <property type="entry name" value="RNaseH-like_sf"/>
</dbReference>
<gene>
    <name evidence="3" type="ORF">INT46_003798</name>
</gene>
<accession>A0A8H7V306</accession>
<dbReference type="Gene3D" id="3.30.420.10">
    <property type="entry name" value="Ribonuclease H-like superfamily/Ribonuclease H"/>
    <property type="match status" value="1"/>
</dbReference>
<dbReference type="InterPro" id="IPR036397">
    <property type="entry name" value="RNaseH_sf"/>
</dbReference>
<feature type="domain" description="3'-5' exonuclease" evidence="2">
    <location>
        <begin position="17"/>
        <end position="111"/>
    </location>
</feature>
<dbReference type="InterPro" id="IPR002562">
    <property type="entry name" value="3'-5'_exonuclease_dom"/>
</dbReference>
<dbReference type="GO" id="GO:0003676">
    <property type="term" value="F:nucleic acid binding"/>
    <property type="evidence" value="ECO:0007669"/>
    <property type="project" value="InterPro"/>
</dbReference>
<comment type="caution">
    <text evidence="3">The sequence shown here is derived from an EMBL/GenBank/DDBJ whole genome shotgun (WGS) entry which is preliminary data.</text>
</comment>
<keyword evidence="4" id="KW-1185">Reference proteome</keyword>
<evidence type="ECO:0000256" key="1">
    <source>
        <dbReference type="SAM" id="MobiDB-lite"/>
    </source>
</evidence>
<name>A0A8H7V306_9FUNG</name>
<dbReference type="Proteomes" id="UP000650833">
    <property type="component" value="Unassembled WGS sequence"/>
</dbReference>
<dbReference type="EMBL" id="JAEPRC010000177">
    <property type="protein sequence ID" value="KAG2205310.1"/>
    <property type="molecule type" value="Genomic_DNA"/>
</dbReference>
<dbReference type="GO" id="GO:0006139">
    <property type="term" value="P:nucleobase-containing compound metabolic process"/>
    <property type="evidence" value="ECO:0007669"/>
    <property type="project" value="InterPro"/>
</dbReference>
<evidence type="ECO:0000313" key="3">
    <source>
        <dbReference type="EMBL" id="KAG2205310.1"/>
    </source>
</evidence>
<reference evidence="3" key="1">
    <citation type="submission" date="2020-12" db="EMBL/GenBank/DDBJ databases">
        <title>Metabolic potential, ecology and presence of endohyphal bacteria is reflected in genomic diversity of Mucoromycotina.</title>
        <authorList>
            <person name="Muszewska A."/>
            <person name="Okrasinska A."/>
            <person name="Steczkiewicz K."/>
            <person name="Drgas O."/>
            <person name="Orlowska M."/>
            <person name="Perlinska-Lenart U."/>
            <person name="Aleksandrzak-Piekarczyk T."/>
            <person name="Szatraj K."/>
            <person name="Zielenkiewicz U."/>
            <person name="Pilsyk S."/>
            <person name="Malc E."/>
            <person name="Mieczkowski P."/>
            <person name="Kruszewska J.S."/>
            <person name="Biernat P."/>
            <person name="Pawlowska J."/>
        </authorList>
    </citation>
    <scope>NUCLEOTIDE SEQUENCE</scope>
    <source>
        <strain evidence="3">CBS 226.32</strain>
    </source>
</reference>
<dbReference type="GO" id="GO:0008408">
    <property type="term" value="F:3'-5' exonuclease activity"/>
    <property type="evidence" value="ECO:0007669"/>
    <property type="project" value="InterPro"/>
</dbReference>
<proteinExistence type="predicted"/>
<organism evidence="3 4">
    <name type="scientific">Mucor plumbeus</name>
    <dbReference type="NCBI Taxonomy" id="97098"/>
    <lineage>
        <taxon>Eukaryota</taxon>
        <taxon>Fungi</taxon>
        <taxon>Fungi incertae sedis</taxon>
        <taxon>Mucoromycota</taxon>
        <taxon>Mucoromycotina</taxon>
        <taxon>Mucoromycetes</taxon>
        <taxon>Mucorales</taxon>
        <taxon>Mucorineae</taxon>
        <taxon>Mucoraceae</taxon>
        <taxon>Mucor</taxon>
    </lineage>
</organism>
<evidence type="ECO:0000259" key="2">
    <source>
        <dbReference type="Pfam" id="PF01612"/>
    </source>
</evidence>
<feature type="region of interest" description="Disordered" evidence="1">
    <location>
        <begin position="192"/>
        <end position="215"/>
    </location>
</feature>